<gene>
    <name evidence="2" type="ORF">DM484_15315</name>
</gene>
<dbReference type="AlphaFoldDB" id="A0A2W4R1S4"/>
<evidence type="ECO:0000313" key="3">
    <source>
        <dbReference type="Proteomes" id="UP000249396"/>
    </source>
</evidence>
<evidence type="ECO:0008006" key="4">
    <source>
        <dbReference type="Google" id="ProtNLM"/>
    </source>
</evidence>
<dbReference type="Proteomes" id="UP000249396">
    <property type="component" value="Unassembled WGS sequence"/>
</dbReference>
<reference evidence="2 3" key="1">
    <citation type="journal article" date="2018" name="Aquat. Microb. Ecol.">
        <title>Gammaproteobacterial methanotrophs dominate.</title>
        <authorList>
            <person name="Rissanen A.J."/>
            <person name="Saarenheimo J."/>
            <person name="Tiirola M."/>
            <person name="Peura S."/>
            <person name="Aalto S.L."/>
            <person name="Karvinen A."/>
            <person name="Nykanen H."/>
        </authorList>
    </citation>
    <scope>NUCLEOTIDE SEQUENCE [LARGE SCALE GENOMIC DNA]</scope>
    <source>
        <strain evidence="2">AMbin10</strain>
    </source>
</reference>
<accession>A0A2W4R1S4</accession>
<keyword evidence="1" id="KW-0472">Membrane</keyword>
<feature type="transmembrane region" description="Helical" evidence="1">
    <location>
        <begin position="44"/>
        <end position="64"/>
    </location>
</feature>
<comment type="caution">
    <text evidence="2">The sequence shown here is derived from an EMBL/GenBank/DDBJ whole genome shotgun (WGS) entry which is preliminary data.</text>
</comment>
<name>A0A2W4R1S4_9GAMM</name>
<organism evidence="2 3">
    <name type="scientific">Candidatus Methylumidiphilus alinenensis</name>
    <dbReference type="NCBI Taxonomy" id="2202197"/>
    <lineage>
        <taxon>Bacteria</taxon>
        <taxon>Pseudomonadati</taxon>
        <taxon>Pseudomonadota</taxon>
        <taxon>Gammaproteobacteria</taxon>
        <taxon>Methylococcales</taxon>
        <taxon>Candidatus Methylumidiphilus</taxon>
    </lineage>
</organism>
<dbReference type="EMBL" id="QJPH01000345">
    <property type="protein sequence ID" value="PZN77066.1"/>
    <property type="molecule type" value="Genomic_DNA"/>
</dbReference>
<proteinExistence type="predicted"/>
<feature type="transmembrane region" description="Helical" evidence="1">
    <location>
        <begin position="70"/>
        <end position="92"/>
    </location>
</feature>
<keyword evidence="1" id="KW-1133">Transmembrane helix</keyword>
<keyword evidence="1" id="KW-0812">Transmembrane</keyword>
<sequence>MITGTIEATREDLNKVMKLLNEYTDKLRAICEEHEVSRFRRLQMMSMSMIVLMSVVASSMLFALRDHGPFSSFTLPLLVLVVGVTASSFFFLTTTMTSRRFRYSFQAKQIALTVQKLISLASQYSEHSASKISDKFEFDLRVAEAEAALHMYEEVFNRRESPERSK</sequence>
<evidence type="ECO:0000256" key="1">
    <source>
        <dbReference type="SAM" id="Phobius"/>
    </source>
</evidence>
<evidence type="ECO:0000313" key="2">
    <source>
        <dbReference type="EMBL" id="PZN77066.1"/>
    </source>
</evidence>
<protein>
    <recommendedName>
        <fullName evidence="4">DUF4231 domain-containing protein</fullName>
    </recommendedName>
</protein>